<keyword evidence="2" id="KW-1185">Reference proteome</keyword>
<organism evidence="1 2">
    <name type="scientific">Ktedonobacter racemifer DSM 44963</name>
    <dbReference type="NCBI Taxonomy" id="485913"/>
    <lineage>
        <taxon>Bacteria</taxon>
        <taxon>Bacillati</taxon>
        <taxon>Chloroflexota</taxon>
        <taxon>Ktedonobacteria</taxon>
        <taxon>Ktedonobacterales</taxon>
        <taxon>Ktedonobacteraceae</taxon>
        <taxon>Ktedonobacter</taxon>
    </lineage>
</organism>
<dbReference type="AlphaFoldDB" id="D6TSR7"/>
<dbReference type="EMBL" id="ADVG01000003">
    <property type="protein sequence ID" value="EFH83468.1"/>
    <property type="molecule type" value="Genomic_DNA"/>
</dbReference>
<gene>
    <name evidence="1" type="ORF">Krac_4431</name>
</gene>
<evidence type="ECO:0008006" key="3">
    <source>
        <dbReference type="Google" id="ProtNLM"/>
    </source>
</evidence>
<reference evidence="1 2" key="1">
    <citation type="journal article" date="2011" name="Stand. Genomic Sci.">
        <title>Non-contiguous finished genome sequence and contextual data of the filamentous soil bacterium Ktedonobacter racemifer type strain (SOSP1-21).</title>
        <authorList>
            <person name="Chang Y.J."/>
            <person name="Land M."/>
            <person name="Hauser L."/>
            <person name="Chertkov O."/>
            <person name="Del Rio T.G."/>
            <person name="Nolan M."/>
            <person name="Copeland A."/>
            <person name="Tice H."/>
            <person name="Cheng J.F."/>
            <person name="Lucas S."/>
            <person name="Han C."/>
            <person name="Goodwin L."/>
            <person name="Pitluck S."/>
            <person name="Ivanova N."/>
            <person name="Ovchinikova G."/>
            <person name="Pati A."/>
            <person name="Chen A."/>
            <person name="Palaniappan K."/>
            <person name="Mavromatis K."/>
            <person name="Liolios K."/>
            <person name="Brettin T."/>
            <person name="Fiebig A."/>
            <person name="Rohde M."/>
            <person name="Abt B."/>
            <person name="Goker M."/>
            <person name="Detter J.C."/>
            <person name="Woyke T."/>
            <person name="Bristow J."/>
            <person name="Eisen J.A."/>
            <person name="Markowitz V."/>
            <person name="Hugenholtz P."/>
            <person name="Kyrpides N.C."/>
            <person name="Klenk H.P."/>
            <person name="Lapidus A."/>
        </authorList>
    </citation>
    <scope>NUCLEOTIDE SEQUENCE [LARGE SCALE GENOMIC DNA]</scope>
    <source>
        <strain evidence="2">DSM 44963</strain>
    </source>
</reference>
<dbReference type="Proteomes" id="UP000004508">
    <property type="component" value="Unassembled WGS sequence"/>
</dbReference>
<dbReference type="SUPFAM" id="SSF52540">
    <property type="entry name" value="P-loop containing nucleoside triphosphate hydrolases"/>
    <property type="match status" value="1"/>
</dbReference>
<dbReference type="RefSeq" id="WP_007914192.1">
    <property type="nucleotide sequence ID" value="NZ_ADVG01000003.1"/>
</dbReference>
<dbReference type="InterPro" id="IPR027417">
    <property type="entry name" value="P-loop_NTPase"/>
</dbReference>
<dbReference type="Gene3D" id="3.40.50.300">
    <property type="entry name" value="P-loop containing nucleotide triphosphate hydrolases"/>
    <property type="match status" value="1"/>
</dbReference>
<dbReference type="InParanoid" id="D6TSR7"/>
<evidence type="ECO:0000313" key="1">
    <source>
        <dbReference type="EMBL" id="EFH83468.1"/>
    </source>
</evidence>
<dbReference type="STRING" id="485913.Krac_4431"/>
<accession>D6TSR7</accession>
<dbReference type="eggNOG" id="COG0645">
    <property type="taxonomic scope" value="Bacteria"/>
</dbReference>
<name>D6TSR7_KTERA</name>
<comment type="caution">
    <text evidence="1">The sequence shown here is derived from an EMBL/GenBank/DDBJ whole genome shotgun (WGS) entry which is preliminary data.</text>
</comment>
<protein>
    <recommendedName>
        <fullName evidence="3">Shikimate kinase</fullName>
    </recommendedName>
</protein>
<proteinExistence type="predicted"/>
<sequence length="189" mass="21319">MKNTIVYLIGYAGTGKYTIAKEIAALTGAVIVDNQLINTPVFSVVAADGKTPLPAAVWPKIESIRRIVLDTVAELAQPEASFIFTNELYEGKLMDRRWYEDVEILATKRQAKLLPVILRCEPEEICRRVTSPERAVRFKERSADNTREKIRTYRLLRVDHPNCLELDITNLSPIQAALTIIAHVEKSTL</sequence>
<evidence type="ECO:0000313" key="2">
    <source>
        <dbReference type="Proteomes" id="UP000004508"/>
    </source>
</evidence>
<dbReference type="OrthoDB" id="193997at2"/>